<name>A0A426TT30_9CHLR</name>
<keyword evidence="1" id="KW-0812">Transmembrane</keyword>
<accession>A0A426TT30</accession>
<dbReference type="EMBL" id="RSAS01000786">
    <property type="protein sequence ID" value="RRR67455.1"/>
    <property type="molecule type" value="Genomic_DNA"/>
</dbReference>
<reference evidence="2 3" key="1">
    <citation type="submission" date="2018-12" db="EMBL/GenBank/DDBJ databases">
        <title>Genome Sequence of Candidatus Viridilinea halotolerans isolated from saline sulfide-rich spring.</title>
        <authorList>
            <person name="Grouzdev D.S."/>
            <person name="Burganskaya E.I."/>
            <person name="Krutkina M.S."/>
            <person name="Sukhacheva M.V."/>
            <person name="Gorlenko V.M."/>
        </authorList>
    </citation>
    <scope>NUCLEOTIDE SEQUENCE [LARGE SCALE GENOMIC DNA]</scope>
    <source>
        <strain evidence="2">Chok-6</strain>
    </source>
</reference>
<evidence type="ECO:0000313" key="3">
    <source>
        <dbReference type="Proteomes" id="UP000280307"/>
    </source>
</evidence>
<sequence length="446" mass="48348">MTNPEAPPTTRRALLLLAALLGLFITCVGALLVVFVLLNPTLFNQLPFVASNTSHEPPPEAPNKFPPLPVGPINITEDFVQPSERWEQAQTLVVDGVYAMSLERPDFDTYGLFLGEGDLRDFDLAVDATQTAGPLAAEFGIRFRQRAPDDHLMFSLSATGYYRLLRVQDETYTSLVPWTPHPAISVGLSATNRLRLVADGPQLTGFINGEEVLTFTDPEPQTGQLTLGLVTFTEGGLVVHFDNIEGFAFLEAVGGDQESLRLHEDFSDARRAPWSVGGATLRDDSYELFVGGSVLSWQQPLPIGSSTVGDHFILEAEAQLVEGLAEGGGYGLMFADDGAFDFIGLLILPQGGIMLFRSGPESGLIIPPTLVPAVRRGAGVTNHLRVEARGEYLTIIINGQELPEIELPPDIRLSGRTGLLMQSADESGIRVQFTEFHLEERAGPAV</sequence>
<dbReference type="Proteomes" id="UP000280307">
    <property type="component" value="Unassembled WGS sequence"/>
</dbReference>
<proteinExistence type="predicted"/>
<evidence type="ECO:0000313" key="2">
    <source>
        <dbReference type="EMBL" id="RRR67455.1"/>
    </source>
</evidence>
<protein>
    <recommendedName>
        <fullName evidence="4">DUF1080 domain-containing protein</fullName>
    </recommendedName>
</protein>
<keyword evidence="1" id="KW-1133">Transmembrane helix</keyword>
<feature type="transmembrane region" description="Helical" evidence="1">
    <location>
        <begin position="12"/>
        <end position="38"/>
    </location>
</feature>
<comment type="caution">
    <text evidence="2">The sequence shown here is derived from an EMBL/GenBank/DDBJ whole genome shotgun (WGS) entry which is preliminary data.</text>
</comment>
<dbReference type="Gene3D" id="2.60.120.560">
    <property type="entry name" value="Exo-inulinase, domain 1"/>
    <property type="match status" value="2"/>
</dbReference>
<evidence type="ECO:0008006" key="4">
    <source>
        <dbReference type="Google" id="ProtNLM"/>
    </source>
</evidence>
<gene>
    <name evidence="2" type="ORF">EI684_18910</name>
</gene>
<organism evidence="2 3">
    <name type="scientific">Candidatus Viridilinea halotolerans</name>
    <dbReference type="NCBI Taxonomy" id="2491704"/>
    <lineage>
        <taxon>Bacteria</taxon>
        <taxon>Bacillati</taxon>
        <taxon>Chloroflexota</taxon>
        <taxon>Chloroflexia</taxon>
        <taxon>Chloroflexales</taxon>
        <taxon>Chloroflexineae</taxon>
        <taxon>Oscillochloridaceae</taxon>
        <taxon>Candidatus Viridilinea</taxon>
    </lineage>
</organism>
<keyword evidence="1" id="KW-0472">Membrane</keyword>
<evidence type="ECO:0000256" key="1">
    <source>
        <dbReference type="SAM" id="Phobius"/>
    </source>
</evidence>
<dbReference type="AlphaFoldDB" id="A0A426TT30"/>